<accession>A0A6P8D5J0</accession>
<dbReference type="RefSeq" id="XP_031388813.1">
    <property type="nucleotide sequence ID" value="XM_031532953.1"/>
</dbReference>
<dbReference type="Gene3D" id="3.80.10.10">
    <property type="entry name" value="Ribonuclease Inhibitor"/>
    <property type="match status" value="2"/>
</dbReference>
<dbReference type="RefSeq" id="XP_031388812.1">
    <property type="nucleotide sequence ID" value="XM_031532952.1"/>
</dbReference>
<dbReference type="Pfam" id="PF23598">
    <property type="entry name" value="LRR_14"/>
    <property type="match status" value="1"/>
</dbReference>
<sequence>MLCAHSYDYLKDEGDGYIFKQKELSSLRNLRYLECFGANISGHLKHLLPKLMWLSWRHCPRKFMGTDLYLRILVIPDLSWSSVSETWGGWSQIRTRNSLKVLDLRCCDGLIKTPDFSKYSSLERLILEECTNLVEIDPSIDINTVKLRQRIGRPMKLVFLNFGSCEGLEKLLDSLGNRRSLAELDLSETRITELPDTIRNVKKLARLDLSCIGFIEQPHTIGNLKTLVGLDLSCTGITELPYIIGNLKKLARLYLSCIGITELLDTIGNLKKLAELDLSEA</sequence>
<organism evidence="3 4">
    <name type="scientific">Punica granatum</name>
    <name type="common">Pomegranate</name>
    <dbReference type="NCBI Taxonomy" id="22663"/>
    <lineage>
        <taxon>Eukaryota</taxon>
        <taxon>Viridiplantae</taxon>
        <taxon>Streptophyta</taxon>
        <taxon>Embryophyta</taxon>
        <taxon>Tracheophyta</taxon>
        <taxon>Spermatophyta</taxon>
        <taxon>Magnoliopsida</taxon>
        <taxon>eudicotyledons</taxon>
        <taxon>Gunneridae</taxon>
        <taxon>Pentapetalae</taxon>
        <taxon>rosids</taxon>
        <taxon>malvids</taxon>
        <taxon>Myrtales</taxon>
        <taxon>Lythraceae</taxon>
        <taxon>Punica</taxon>
    </lineage>
</organism>
<evidence type="ECO:0000259" key="2">
    <source>
        <dbReference type="Pfam" id="PF23598"/>
    </source>
</evidence>
<dbReference type="OrthoDB" id="1733683at2759"/>
<evidence type="ECO:0000313" key="5">
    <source>
        <dbReference type="RefSeq" id="XP_031388812.1"/>
    </source>
</evidence>
<dbReference type="InterPro" id="IPR055414">
    <property type="entry name" value="LRR_R13L4/SHOC2-like"/>
</dbReference>
<dbReference type="GeneID" id="116201651"/>
<dbReference type="AlphaFoldDB" id="A0A6P8D5J0"/>
<dbReference type="Proteomes" id="UP000515151">
    <property type="component" value="Chromosome 3"/>
</dbReference>
<reference evidence="4 5" key="2">
    <citation type="submission" date="2025-04" db="UniProtKB">
        <authorList>
            <consortium name="RefSeq"/>
        </authorList>
    </citation>
    <scope>IDENTIFICATION</scope>
    <source>
        <tissue evidence="4 5">Leaf</tissue>
    </source>
</reference>
<evidence type="ECO:0000256" key="1">
    <source>
        <dbReference type="ARBA" id="ARBA00022737"/>
    </source>
</evidence>
<evidence type="ECO:0000313" key="4">
    <source>
        <dbReference type="RefSeq" id="XP_031388811.1"/>
    </source>
</evidence>
<protein>
    <submittedName>
        <fullName evidence="4 5">Plant intracellular Ras-group-related LRR protein 5-like</fullName>
    </submittedName>
</protein>
<keyword evidence="1" id="KW-0677">Repeat</keyword>
<proteinExistence type="predicted"/>
<dbReference type="InterPro" id="IPR032675">
    <property type="entry name" value="LRR_dom_sf"/>
</dbReference>
<dbReference type="PANTHER" id="PTHR16083">
    <property type="entry name" value="LEUCINE RICH REPEAT CONTAINING PROTEIN"/>
    <property type="match status" value="1"/>
</dbReference>
<dbReference type="RefSeq" id="XP_031388811.1">
    <property type="nucleotide sequence ID" value="XM_031532951.1"/>
</dbReference>
<evidence type="ECO:0000313" key="3">
    <source>
        <dbReference type="Proteomes" id="UP000515151"/>
    </source>
</evidence>
<dbReference type="PANTHER" id="PTHR16083:SF65">
    <property type="entry name" value="DISEASE RESISTANCE PROTEIN RPP8-LIKE"/>
    <property type="match status" value="1"/>
</dbReference>
<keyword evidence="3" id="KW-1185">Reference proteome</keyword>
<feature type="domain" description="Disease resistance R13L4/SHOC-2-like LRR" evidence="2">
    <location>
        <begin position="207"/>
        <end position="279"/>
    </location>
</feature>
<dbReference type="SUPFAM" id="SSF52058">
    <property type="entry name" value="L domain-like"/>
    <property type="match status" value="1"/>
</dbReference>
<evidence type="ECO:0000313" key="6">
    <source>
        <dbReference type="RefSeq" id="XP_031388813.1"/>
    </source>
</evidence>
<gene>
    <name evidence="4 5 6" type="primary">LOC116201651</name>
</gene>
<name>A0A6P8D5J0_PUNGR</name>
<reference evidence="3" key="1">
    <citation type="journal article" date="2020" name="Plant Biotechnol. J.">
        <title>The pomegranate (Punica granatum L.) draft genome dissects genetic divergence between soft- and hard-seeded cultivars.</title>
        <authorList>
            <person name="Luo X."/>
            <person name="Li H."/>
            <person name="Wu Z."/>
            <person name="Yao W."/>
            <person name="Zhao P."/>
            <person name="Cao D."/>
            <person name="Yu H."/>
            <person name="Li K."/>
            <person name="Poudel K."/>
            <person name="Zhao D."/>
            <person name="Zhang F."/>
            <person name="Xia X."/>
            <person name="Chen L."/>
            <person name="Wang Q."/>
            <person name="Jing D."/>
            <person name="Cao S."/>
        </authorList>
    </citation>
    <scope>NUCLEOTIDE SEQUENCE [LARGE SCALE GENOMIC DNA]</scope>
</reference>